<dbReference type="Gene3D" id="3.90.550.10">
    <property type="entry name" value="Spore Coat Polysaccharide Biosynthesis Protein SpsA, Chain A"/>
    <property type="match status" value="1"/>
</dbReference>
<evidence type="ECO:0000256" key="4">
    <source>
        <dbReference type="ARBA" id="ARBA00023134"/>
    </source>
</evidence>
<reference evidence="7" key="1">
    <citation type="submission" date="2016-10" db="EMBL/GenBank/DDBJ databases">
        <authorList>
            <person name="Varghese N."/>
            <person name="Submissions S."/>
        </authorList>
    </citation>
    <scope>NUCLEOTIDE SEQUENCE [LARGE SCALE GENOMIC DNA]</scope>
    <source>
        <strain evidence="7">DSM 22427</strain>
    </source>
</reference>
<evidence type="ECO:0000313" key="7">
    <source>
        <dbReference type="Proteomes" id="UP000199199"/>
    </source>
</evidence>
<evidence type="ECO:0000256" key="3">
    <source>
        <dbReference type="ARBA" id="ARBA00022741"/>
    </source>
</evidence>
<keyword evidence="4 5" id="KW-0342">GTP-binding</keyword>
<gene>
    <name evidence="5" type="primary">cofC</name>
    <name evidence="6" type="ORF">SAMN04488556_2082</name>
</gene>
<dbReference type="Pfam" id="PF01983">
    <property type="entry name" value="CofC"/>
    <property type="match status" value="1"/>
</dbReference>
<sequence length="216" mass="23314">MHVVVPYAPDAPKTRLEPVLSERERSRLARVMLEDVLAAVRETGREPTVLSTEPLEVDAPVAVDRRPLTEAVNAVVRSQMRNSAAKSGDATGVAVVMADLALTTPEALERLFAPDADVVIAPGRGVGTNALVVRHPEFRVDYHGGSYLDHRRIADDVGATLETVDSFRLGTDVDEPGDLVEVLVHGTGRTPSCLREFGFELDSTDGRLEAVRSAEP</sequence>
<dbReference type="GO" id="GO:0043814">
    <property type="term" value="F:phospholactate guanylyltransferase activity"/>
    <property type="evidence" value="ECO:0007669"/>
    <property type="project" value="UniProtKB-EC"/>
</dbReference>
<keyword evidence="2 5" id="KW-0548">Nucleotidyltransferase</keyword>
<dbReference type="InterPro" id="IPR029044">
    <property type="entry name" value="Nucleotide-diphossugar_trans"/>
</dbReference>
<comment type="similarity">
    <text evidence="5">Belongs to the CofC family.</text>
</comment>
<dbReference type="PANTHER" id="PTHR40392">
    <property type="entry name" value="2-PHOSPHO-L-LACTATE GUANYLYLTRANSFERASE"/>
    <property type="match status" value="1"/>
</dbReference>
<keyword evidence="7" id="KW-1185">Reference proteome</keyword>
<dbReference type="SUPFAM" id="SSF53448">
    <property type="entry name" value="Nucleotide-diphospho-sugar transferases"/>
    <property type="match status" value="1"/>
</dbReference>
<keyword evidence="1 5" id="KW-0808">Transferase</keyword>
<dbReference type="EC" id="2.7.7.68" evidence="5"/>
<dbReference type="AlphaFoldDB" id="A0A1I6RT81"/>
<name>A0A1I6RT81_9EURY</name>
<comment type="function">
    <text evidence="5">Guanylyltransferase that catalyzes the activation of (2S)-2-phospholactate (2-PL) as (2S)-lactyl-2-diphospho-5'-guanosine, via the condensation of 2-PL with GTP. It is involved in the biosynthesis of coenzyme F420, a hydride carrier cofactor.</text>
</comment>
<protein>
    <recommendedName>
        <fullName evidence="5">2-phospho-L-lactate guanylyltransferase</fullName>
        <shortName evidence="5">LP guanylyltransferase</shortName>
        <ecNumber evidence="5">2.7.7.68</ecNumber>
    </recommendedName>
</protein>
<accession>A0A1I6RT81</accession>
<dbReference type="InterPro" id="IPR002835">
    <property type="entry name" value="CofC"/>
</dbReference>
<dbReference type="NCBIfam" id="TIGR03552">
    <property type="entry name" value="F420_cofC"/>
    <property type="match status" value="1"/>
</dbReference>
<dbReference type="PANTHER" id="PTHR40392:SF1">
    <property type="entry name" value="2-PHOSPHO-L-LACTATE GUANYLYLTRANSFERASE"/>
    <property type="match status" value="1"/>
</dbReference>
<comment type="catalytic activity">
    <reaction evidence="5">
        <text>(2S)-2-phospholactate + GTP + H(+) = (2S)-lactyl-2-diphospho-5'-guanosine + diphosphate</text>
        <dbReference type="Rhea" id="RHEA:63424"/>
        <dbReference type="ChEBI" id="CHEBI:15378"/>
        <dbReference type="ChEBI" id="CHEBI:33019"/>
        <dbReference type="ChEBI" id="CHEBI:37565"/>
        <dbReference type="ChEBI" id="CHEBI:59435"/>
        <dbReference type="ChEBI" id="CHEBI:59906"/>
        <dbReference type="EC" id="2.7.7.68"/>
    </reaction>
</comment>
<organism evidence="6 7">
    <name type="scientific">Halostagnicola kamekurae</name>
    <dbReference type="NCBI Taxonomy" id="619731"/>
    <lineage>
        <taxon>Archaea</taxon>
        <taxon>Methanobacteriati</taxon>
        <taxon>Methanobacteriota</taxon>
        <taxon>Stenosarchaea group</taxon>
        <taxon>Halobacteria</taxon>
        <taxon>Halobacteriales</taxon>
        <taxon>Natrialbaceae</taxon>
        <taxon>Halostagnicola</taxon>
    </lineage>
</organism>
<comment type="subunit">
    <text evidence="5">Homodimer.</text>
</comment>
<proteinExistence type="inferred from homology"/>
<evidence type="ECO:0000256" key="2">
    <source>
        <dbReference type="ARBA" id="ARBA00022695"/>
    </source>
</evidence>
<dbReference type="Proteomes" id="UP000199199">
    <property type="component" value="Unassembled WGS sequence"/>
</dbReference>
<keyword evidence="3 5" id="KW-0547">Nucleotide-binding</keyword>
<dbReference type="Gene3D" id="6.10.140.50">
    <property type="match status" value="1"/>
</dbReference>
<dbReference type="UniPathway" id="UPA00071"/>
<evidence type="ECO:0000313" key="6">
    <source>
        <dbReference type="EMBL" id="SFS67846.1"/>
    </source>
</evidence>
<dbReference type="GO" id="GO:0052645">
    <property type="term" value="P:F420-0 metabolic process"/>
    <property type="evidence" value="ECO:0007669"/>
    <property type="project" value="UniProtKB-UniRule"/>
</dbReference>
<dbReference type="EMBL" id="FOZS01000002">
    <property type="protein sequence ID" value="SFS67846.1"/>
    <property type="molecule type" value="Genomic_DNA"/>
</dbReference>
<dbReference type="GO" id="GO:0005525">
    <property type="term" value="F:GTP binding"/>
    <property type="evidence" value="ECO:0007669"/>
    <property type="project" value="UniProtKB-KW"/>
</dbReference>
<comment type="pathway">
    <text evidence="5">Cofactor biosynthesis; coenzyme F420 biosynthesis.</text>
</comment>
<evidence type="ECO:0000256" key="5">
    <source>
        <dbReference type="HAMAP-Rule" id="MF_02114"/>
    </source>
</evidence>
<dbReference type="RefSeq" id="WP_092904320.1">
    <property type="nucleotide sequence ID" value="NZ_FOZS01000002.1"/>
</dbReference>
<dbReference type="OrthoDB" id="11179at2157"/>
<dbReference type="HAMAP" id="MF_02114">
    <property type="entry name" value="CofC"/>
    <property type="match status" value="1"/>
</dbReference>
<evidence type="ECO:0000256" key="1">
    <source>
        <dbReference type="ARBA" id="ARBA00022679"/>
    </source>
</evidence>